<evidence type="ECO:0000313" key="1">
    <source>
        <dbReference type="EMBL" id="QYO77925.1"/>
    </source>
</evidence>
<dbReference type="RefSeq" id="WP_220306387.1">
    <property type="nucleotide sequence ID" value="NZ_CP080590.1"/>
</dbReference>
<evidence type="ECO:0008006" key="3">
    <source>
        <dbReference type="Google" id="ProtNLM"/>
    </source>
</evidence>
<protein>
    <recommendedName>
        <fullName evidence="3">Glycosyltransferase</fullName>
    </recommendedName>
</protein>
<dbReference type="Proteomes" id="UP000825799">
    <property type="component" value="Chromosome"/>
</dbReference>
<proteinExistence type="predicted"/>
<reference evidence="1 2" key="1">
    <citation type="submission" date="2021-08" db="EMBL/GenBank/DDBJ databases">
        <title>Devosia salina sp. nov., isolated from the South China Sea sediment.</title>
        <authorList>
            <person name="Zhou Z."/>
        </authorList>
    </citation>
    <scope>NUCLEOTIDE SEQUENCE [LARGE SCALE GENOMIC DNA]</scope>
    <source>
        <strain evidence="1 2">SCS-3</strain>
    </source>
</reference>
<evidence type="ECO:0000313" key="2">
    <source>
        <dbReference type="Proteomes" id="UP000825799"/>
    </source>
</evidence>
<accession>A0ABX8WI50</accession>
<sequence length="244" mass="27254">MDVVLGATLHDPIGRTAPAIARLAPRLAAIFPAISLNISDATHPDVVAATDALDARTMIHRASEANIGRFRRDAIALASDARHVLYADFDHLLRWIEFGEDDLRRVLDADPEADMLVVGRSQEALAHEPRRLRESEALVNHTFGLLTGHYWDLMFAIRRLSPEATRLVTSESRVDTLANDVEWPLLVRQAGLRIGYAESNVLFYRTIEGFGAEADADDAEPLQWIRRLEFAALHATAMRPFLSR</sequence>
<keyword evidence="2" id="KW-1185">Reference proteome</keyword>
<gene>
    <name evidence="1" type="ORF">K1X15_04990</name>
</gene>
<dbReference type="EMBL" id="CP080590">
    <property type="protein sequence ID" value="QYO77925.1"/>
    <property type="molecule type" value="Genomic_DNA"/>
</dbReference>
<organism evidence="1 2">
    <name type="scientific">Devosia salina</name>
    <dbReference type="NCBI Taxonomy" id="2860336"/>
    <lineage>
        <taxon>Bacteria</taxon>
        <taxon>Pseudomonadati</taxon>
        <taxon>Pseudomonadota</taxon>
        <taxon>Alphaproteobacteria</taxon>
        <taxon>Hyphomicrobiales</taxon>
        <taxon>Devosiaceae</taxon>
        <taxon>Devosia</taxon>
    </lineage>
</organism>
<name>A0ABX8WI50_9HYPH</name>